<comment type="caution">
    <text evidence="1">The sequence shown here is derived from an EMBL/GenBank/DDBJ whole genome shotgun (WGS) entry which is preliminary data.</text>
</comment>
<accession>A0A2I9CS79</accession>
<dbReference type="OrthoDB" id="9881190at2"/>
<protein>
    <submittedName>
        <fullName evidence="1">Uncharacterized protein</fullName>
    </submittedName>
</protein>
<proteinExistence type="predicted"/>
<dbReference type="EMBL" id="BFAG01000002">
    <property type="protein sequence ID" value="GBF04454.1"/>
    <property type="molecule type" value="Genomic_DNA"/>
</dbReference>
<keyword evidence="2" id="KW-1185">Reference proteome</keyword>
<gene>
    <name evidence="1" type="ORF">DAERI_020051</name>
</gene>
<dbReference type="AlphaFoldDB" id="A0A2I9CS79"/>
<dbReference type="RefSeq" id="WP_129117600.1">
    <property type="nucleotide sequence ID" value="NZ_BFAG01000002.1"/>
</dbReference>
<name>A0A2I9CS79_9DEIO</name>
<evidence type="ECO:0000313" key="2">
    <source>
        <dbReference type="Proteomes" id="UP000236569"/>
    </source>
</evidence>
<dbReference type="Proteomes" id="UP000236569">
    <property type="component" value="Unassembled WGS sequence"/>
</dbReference>
<reference evidence="2" key="1">
    <citation type="submission" date="2018-01" db="EMBL/GenBank/DDBJ databases">
        <title>Draft Genome Sequence of the Radioresistant Bacterium Deinococcus aerius TR0125, Isolated from the Higher Atmosphere above Japan.</title>
        <authorList>
            <person name="Satoh K."/>
            <person name="Arai H."/>
            <person name="Sanzen T."/>
            <person name="Kawaguchi Y."/>
            <person name="Hayashi H."/>
            <person name="Yokobori S."/>
            <person name="Yamagishi A."/>
            <person name="Oono Y."/>
            <person name="Narumi I."/>
        </authorList>
    </citation>
    <scope>NUCLEOTIDE SEQUENCE [LARGE SCALE GENOMIC DNA]</scope>
    <source>
        <strain evidence="2">TR0125</strain>
    </source>
</reference>
<organism evidence="1 2">
    <name type="scientific">Deinococcus aerius</name>
    <dbReference type="NCBI Taxonomy" id="200253"/>
    <lineage>
        <taxon>Bacteria</taxon>
        <taxon>Thermotogati</taxon>
        <taxon>Deinococcota</taxon>
        <taxon>Deinococci</taxon>
        <taxon>Deinococcales</taxon>
        <taxon>Deinococcaceae</taxon>
        <taxon>Deinococcus</taxon>
    </lineage>
</organism>
<evidence type="ECO:0000313" key="1">
    <source>
        <dbReference type="EMBL" id="GBF04454.1"/>
    </source>
</evidence>
<sequence length="76" mass="8501">MEGPVVVKCGGTKFRGEYCRAGPGTAVVSLVFDDWYPAMGDVVRLLDGTVERRATVYSVRVVPREQRVEVHLDFTR</sequence>